<dbReference type="GO" id="GO:0051213">
    <property type="term" value="F:dioxygenase activity"/>
    <property type="evidence" value="ECO:0007669"/>
    <property type="project" value="UniProtKB-KW"/>
</dbReference>
<dbReference type="GO" id="GO:0018580">
    <property type="term" value="F:nitronate monooxygenase activity"/>
    <property type="evidence" value="ECO:0007669"/>
    <property type="project" value="InterPro"/>
</dbReference>
<evidence type="ECO:0000313" key="5">
    <source>
        <dbReference type="Proteomes" id="UP000813824"/>
    </source>
</evidence>
<dbReference type="AlphaFoldDB" id="A0A8K0UUB3"/>
<proteinExistence type="predicted"/>
<dbReference type="Gene3D" id="3.20.20.70">
    <property type="entry name" value="Aldolase class I"/>
    <property type="match status" value="1"/>
</dbReference>
<comment type="caution">
    <text evidence="4">The sequence shown here is derived from an EMBL/GenBank/DDBJ whole genome shotgun (WGS) entry which is preliminary data.</text>
</comment>
<evidence type="ECO:0000256" key="1">
    <source>
        <dbReference type="ARBA" id="ARBA00022630"/>
    </source>
</evidence>
<keyword evidence="2" id="KW-0288">FMN</keyword>
<sequence>MTMQPIQTRLTQRLNLKTPIISAAMAIPGVEDIAYAVTKAGGFGFVGNAMDGSATIKERMQRLRAKLGVLPRDPLPMGFGLLGWLLDKSTDDDRVAAILEGRPTAIWLAFGEDIGKYIQKVHDYEAGREHKTLVFVIVNSVAEALKATNEWKVDALVVQGNEAGGHGGAGAPPMFDLVQAVLKAVPRNGPFVIAAGGISTGAQIAALLTMGVDGVTLGTRFLFTNECAMPEAKKHVLVEADLHATTRSLAFDEVNRTMGWPNACDGRAISNAIIKDEKQGLSLEERLKLFDEGTKKGEKDRLVIWAGVGAGLTNEIKPAADVLRELHQETVEHLRAASSLLA</sequence>
<dbReference type="PANTHER" id="PTHR32332">
    <property type="entry name" value="2-NITROPROPANE DIOXYGENASE"/>
    <property type="match status" value="1"/>
</dbReference>
<dbReference type="CDD" id="cd04730">
    <property type="entry name" value="NPD_like"/>
    <property type="match status" value="1"/>
</dbReference>
<dbReference type="Pfam" id="PF03060">
    <property type="entry name" value="NMO"/>
    <property type="match status" value="1"/>
</dbReference>
<evidence type="ECO:0000256" key="3">
    <source>
        <dbReference type="ARBA" id="ARBA00023002"/>
    </source>
</evidence>
<accession>A0A8K0UUB3</accession>
<keyword evidence="1" id="KW-0285">Flavoprotein</keyword>
<keyword evidence="3" id="KW-0560">Oxidoreductase</keyword>
<protein>
    <submittedName>
        <fullName evidence="4">2-nitropropane dioxygenase</fullName>
    </submittedName>
</protein>
<dbReference type="PANTHER" id="PTHR32332:SF31">
    <property type="entry name" value="2-NITROPROPANE DIOXYGENASE FAMILY, PUTATIVE (AFU_ORTHOLOGUE AFUA_2G09850)-RELATED"/>
    <property type="match status" value="1"/>
</dbReference>
<dbReference type="SUPFAM" id="SSF51412">
    <property type="entry name" value="Inosine monophosphate dehydrogenase (IMPDH)"/>
    <property type="match status" value="1"/>
</dbReference>
<dbReference type="OrthoDB" id="2349068at2759"/>
<gene>
    <name evidence="4" type="ORF">BXZ70DRAFT_904890</name>
</gene>
<evidence type="ECO:0000256" key="2">
    <source>
        <dbReference type="ARBA" id="ARBA00022643"/>
    </source>
</evidence>
<dbReference type="InterPro" id="IPR013785">
    <property type="entry name" value="Aldolase_TIM"/>
</dbReference>
<dbReference type="EMBL" id="JAEVFJ010000005">
    <property type="protein sequence ID" value="KAH8104768.1"/>
    <property type="molecule type" value="Genomic_DNA"/>
</dbReference>
<keyword evidence="4" id="KW-0223">Dioxygenase</keyword>
<reference evidence="4" key="1">
    <citation type="journal article" date="2021" name="New Phytol.">
        <title>Evolutionary innovations through gain and loss of genes in the ectomycorrhizal Boletales.</title>
        <authorList>
            <person name="Wu G."/>
            <person name="Miyauchi S."/>
            <person name="Morin E."/>
            <person name="Kuo A."/>
            <person name="Drula E."/>
            <person name="Varga T."/>
            <person name="Kohler A."/>
            <person name="Feng B."/>
            <person name="Cao Y."/>
            <person name="Lipzen A."/>
            <person name="Daum C."/>
            <person name="Hundley H."/>
            <person name="Pangilinan J."/>
            <person name="Johnson J."/>
            <person name="Barry K."/>
            <person name="LaButti K."/>
            <person name="Ng V."/>
            <person name="Ahrendt S."/>
            <person name="Min B."/>
            <person name="Choi I.G."/>
            <person name="Park H."/>
            <person name="Plett J.M."/>
            <person name="Magnuson J."/>
            <person name="Spatafora J.W."/>
            <person name="Nagy L.G."/>
            <person name="Henrissat B."/>
            <person name="Grigoriev I.V."/>
            <person name="Yang Z.L."/>
            <person name="Xu J."/>
            <person name="Martin F.M."/>
        </authorList>
    </citation>
    <scope>NUCLEOTIDE SEQUENCE</scope>
    <source>
        <strain evidence="4">KKN 215</strain>
    </source>
</reference>
<name>A0A8K0UUB3_9AGAR</name>
<evidence type="ECO:0000313" key="4">
    <source>
        <dbReference type="EMBL" id="KAH8104768.1"/>
    </source>
</evidence>
<organism evidence="4 5">
    <name type="scientific">Cristinia sonorae</name>
    <dbReference type="NCBI Taxonomy" id="1940300"/>
    <lineage>
        <taxon>Eukaryota</taxon>
        <taxon>Fungi</taxon>
        <taxon>Dikarya</taxon>
        <taxon>Basidiomycota</taxon>
        <taxon>Agaricomycotina</taxon>
        <taxon>Agaricomycetes</taxon>
        <taxon>Agaricomycetidae</taxon>
        <taxon>Agaricales</taxon>
        <taxon>Pleurotineae</taxon>
        <taxon>Stephanosporaceae</taxon>
        <taxon>Cristinia</taxon>
    </lineage>
</organism>
<dbReference type="Proteomes" id="UP000813824">
    <property type="component" value="Unassembled WGS sequence"/>
</dbReference>
<keyword evidence="5" id="KW-1185">Reference proteome</keyword>
<dbReference type="InterPro" id="IPR004136">
    <property type="entry name" value="NMO"/>
</dbReference>